<name>A0A7N2R6R0_QUELO</name>
<reference evidence="1 2" key="1">
    <citation type="journal article" date="2016" name="G3 (Bethesda)">
        <title>First Draft Assembly and Annotation of the Genome of a California Endemic Oak Quercus lobata Nee (Fagaceae).</title>
        <authorList>
            <person name="Sork V.L."/>
            <person name="Fitz-Gibbon S.T."/>
            <person name="Puiu D."/>
            <person name="Crepeau M."/>
            <person name="Gugger P.F."/>
            <person name="Sherman R."/>
            <person name="Stevens K."/>
            <person name="Langley C.H."/>
            <person name="Pellegrini M."/>
            <person name="Salzberg S.L."/>
        </authorList>
    </citation>
    <scope>NUCLEOTIDE SEQUENCE [LARGE SCALE GENOMIC DNA]</scope>
    <source>
        <strain evidence="1 2">cv. SW786</strain>
    </source>
</reference>
<accession>A0A7N2R6R0</accession>
<dbReference type="OMA" id="NHEIFRT"/>
<reference evidence="1" key="2">
    <citation type="submission" date="2021-01" db="UniProtKB">
        <authorList>
            <consortium name="EnsemblPlants"/>
        </authorList>
    </citation>
    <scope>IDENTIFICATION</scope>
</reference>
<evidence type="ECO:0000313" key="2">
    <source>
        <dbReference type="Proteomes" id="UP000594261"/>
    </source>
</evidence>
<evidence type="ECO:0000313" key="1">
    <source>
        <dbReference type="EnsemblPlants" id="QL06p039011:mrna"/>
    </source>
</evidence>
<dbReference type="Proteomes" id="UP000594261">
    <property type="component" value="Chromosome 6"/>
</dbReference>
<dbReference type="AlphaFoldDB" id="A0A7N2R6R0"/>
<organism evidence="1 2">
    <name type="scientific">Quercus lobata</name>
    <name type="common">Valley oak</name>
    <dbReference type="NCBI Taxonomy" id="97700"/>
    <lineage>
        <taxon>Eukaryota</taxon>
        <taxon>Viridiplantae</taxon>
        <taxon>Streptophyta</taxon>
        <taxon>Embryophyta</taxon>
        <taxon>Tracheophyta</taxon>
        <taxon>Spermatophyta</taxon>
        <taxon>Magnoliopsida</taxon>
        <taxon>eudicotyledons</taxon>
        <taxon>Gunneridae</taxon>
        <taxon>Pentapetalae</taxon>
        <taxon>rosids</taxon>
        <taxon>fabids</taxon>
        <taxon>Fagales</taxon>
        <taxon>Fagaceae</taxon>
        <taxon>Quercus</taxon>
    </lineage>
</organism>
<dbReference type="EnsemblPlants" id="QL06p039011:mrna">
    <property type="protein sequence ID" value="QL06p039011:mrna"/>
    <property type="gene ID" value="QL06p039011"/>
</dbReference>
<evidence type="ECO:0008006" key="3">
    <source>
        <dbReference type="Google" id="ProtNLM"/>
    </source>
</evidence>
<dbReference type="PANTHER" id="PTHR33116">
    <property type="entry name" value="REVERSE TRANSCRIPTASE ZINC-BINDING DOMAIN-CONTAINING PROTEIN-RELATED-RELATED"/>
    <property type="match status" value="1"/>
</dbReference>
<dbReference type="InParanoid" id="A0A7N2R6R0"/>
<keyword evidence="2" id="KW-1185">Reference proteome</keyword>
<dbReference type="PANTHER" id="PTHR33116:SF86">
    <property type="entry name" value="REVERSE TRANSCRIPTASE DOMAIN-CONTAINING PROTEIN"/>
    <property type="match status" value="1"/>
</dbReference>
<dbReference type="Gramene" id="QL06p039011:mrna">
    <property type="protein sequence ID" value="QL06p039011:mrna"/>
    <property type="gene ID" value="QL06p039011"/>
</dbReference>
<proteinExistence type="predicted"/>
<protein>
    <recommendedName>
        <fullName evidence="3">Reverse transcriptase</fullName>
    </recommendedName>
</protein>
<sequence length="257" mass="29194">MHPTKAPGSNAFELMHYLEHKKDGREGVMAIKLDMNGFSSLINNAVRNQRISGVSICRGCPKITHLFFVDDSLLFCKVNSQECQNLIDILQLYKAASGQKINVDKSSVFFSNNTSDDRRCEVLNMLGPMQDTQHKKYLGLPSIIGKSKVEIFAEIKERVEKKLSRWKEKMLSVGGQEILIKAVAQAIPTYTMSCFQIPKSLCDEIEEMMRKFWWGQRGQESKIAWVSWKKMCKSKLNGGMGFRNLQAFNLAMLAKQG</sequence>
<dbReference type="EMBL" id="LRBV02000006">
    <property type="status" value="NOT_ANNOTATED_CDS"/>
    <property type="molecule type" value="Genomic_DNA"/>
</dbReference>